<evidence type="ECO:0008006" key="3">
    <source>
        <dbReference type="Google" id="ProtNLM"/>
    </source>
</evidence>
<dbReference type="InterPro" id="IPR009003">
    <property type="entry name" value="Peptidase_S1_PA"/>
</dbReference>
<dbReference type="Gene3D" id="2.40.10.10">
    <property type="entry name" value="Trypsin-like serine proteases"/>
    <property type="match status" value="1"/>
</dbReference>
<proteinExistence type="predicted"/>
<dbReference type="InterPro" id="IPR043504">
    <property type="entry name" value="Peptidase_S1_PA_chymotrypsin"/>
</dbReference>
<keyword evidence="2" id="KW-1185">Reference proteome</keyword>
<evidence type="ECO:0000313" key="2">
    <source>
        <dbReference type="Proteomes" id="UP000186235"/>
    </source>
</evidence>
<dbReference type="EMBL" id="FTMI01000001">
    <property type="protein sequence ID" value="SIP94621.1"/>
    <property type="molecule type" value="Genomic_DNA"/>
</dbReference>
<dbReference type="Proteomes" id="UP000186235">
    <property type="component" value="Unassembled WGS sequence"/>
</dbReference>
<organism evidence="1 2">
    <name type="scientific">Cellulosimicrobium aquatile</name>
    <dbReference type="NCBI Taxonomy" id="1612203"/>
    <lineage>
        <taxon>Bacteria</taxon>
        <taxon>Bacillati</taxon>
        <taxon>Actinomycetota</taxon>
        <taxon>Actinomycetes</taxon>
        <taxon>Micrococcales</taxon>
        <taxon>Promicromonosporaceae</taxon>
        <taxon>Cellulosimicrobium</taxon>
    </lineage>
</organism>
<name>A0A1N6NRB8_9MICO</name>
<gene>
    <name evidence="1" type="ORF">SAMN05518682_0673</name>
</gene>
<dbReference type="AlphaFoldDB" id="A0A1N6NRB8"/>
<protein>
    <recommendedName>
        <fullName evidence="3">Trypsin-like peptidase domain-containing protein</fullName>
    </recommendedName>
</protein>
<sequence length="362" mass="36738">MDQQKAREIKSQLADYARELAERSGLPGRSDTAIEARDVPDAAEVVRAPTLAIGLAPHDDGGYAIAVRYRLGVPTARSIARKVASEAGDTVDVRRTGRIRPLAAAPGAGRARGDGPGVRPPVVTAYATGETGRVRPLRPGVSVAHVDVTAGTLGAFVRVAPPAVDGADEASVYALSNWHVLVGSPAARVGDVVVQPGPADGGRAPDDRVGTLAGLVPLEAGITQTVDAAVALLDDPDVDPEYPVGRITTTAVALGGEVVGKSGRTTGVTAGRVTAIELDDVVVGYGDGLGALRFDDQIEVESTGDGPFSRGGDSGSLVYREDGVALGLLFAGSETGGANGTGLTYCNPIGTVLDRLGATLLG</sequence>
<dbReference type="RefSeq" id="WP_076403823.1">
    <property type="nucleotide sequence ID" value="NZ_FTMI01000001.1"/>
</dbReference>
<dbReference type="SUPFAM" id="SSF50494">
    <property type="entry name" value="Trypsin-like serine proteases"/>
    <property type="match status" value="1"/>
</dbReference>
<accession>A0A1N6NRB8</accession>
<evidence type="ECO:0000313" key="1">
    <source>
        <dbReference type="EMBL" id="SIP94621.1"/>
    </source>
</evidence>
<reference evidence="2" key="1">
    <citation type="submission" date="2017-01" db="EMBL/GenBank/DDBJ databases">
        <authorList>
            <person name="Varghese N."/>
            <person name="Submissions S."/>
        </authorList>
    </citation>
    <scope>NUCLEOTIDE SEQUENCE [LARGE SCALE GENOMIC DNA]</scope>
    <source>
        <strain evidence="2">3bp</strain>
    </source>
</reference>